<dbReference type="PANTHER" id="PTHR46224">
    <property type="entry name" value="ANKYRIN REPEAT FAMILY PROTEIN"/>
    <property type="match status" value="1"/>
</dbReference>
<feature type="repeat" description="ANK" evidence="1">
    <location>
        <begin position="194"/>
        <end position="226"/>
    </location>
</feature>
<comment type="caution">
    <text evidence="3">The sequence shown here is derived from an EMBL/GenBank/DDBJ whole genome shotgun (WGS) entry which is preliminary data.</text>
</comment>
<evidence type="ECO:0000259" key="2">
    <source>
        <dbReference type="PROSITE" id="PS50181"/>
    </source>
</evidence>
<sequence length="700" mass="77615">MQILDLPNELMFLIFHHLDDEYATNALLQTNKRLYALLNKSLYIANAHSPRPSALEWAARHGQVQTACYALEAGISPTQACEKDWLPLALACIYGHLDVVRLLLQHGIDTSPVGGWSTRDEYEEYETPLDDHGYPVALAAKRGHYEIVKLLLEAGAPSDEPTDRKNTPLSLAAEEGHLDIVKMLVQAGCNVNAEYVPPVCYAARDGRVEVVQYLLDNGADPNTIAPSRRITALELAAWSGHSEVIKVLLNHGADPYFNHRGPKVMPLCRAVDNAHFTAAETLRDAMDLSKIIDSGDPNDAEHILLLVASAACGWDSILRAVLERGTPPDATVSDPNVLRFVPLKHRFYIREHRARDLPLSALAFACFYGRLEAVKILLEHNVSLGEEDEEVIQNSFVLAVMGSHVDVITALLDHGANPNYRQQYNECPLMWAATSPEVLNLLLDRGATLELSGQSADSILEKVLIKGAVDGMKTLQRRGILASPLIFARLALGWAVSGGTRMVEYLLDQGYKVEPNGEEAQRALSNAVGDFDVDMINLLYARGLVYDLSAISGQNIFSYLECSGDDEKVRSTINALAAHGVDATTGRNPLYDLLELRFRCDCNCAPSLMYYPLLLDHGTDPFQGEEEMDGKSPFLEAMGGYDARPIIRYMLKTLDGRNINLEELKEILDLAEEEAIERKKPDVIPLLHRAYWRKKYEGLP</sequence>
<dbReference type="SMART" id="SM00248">
    <property type="entry name" value="ANK"/>
    <property type="match status" value="10"/>
</dbReference>
<dbReference type="AlphaFoldDB" id="A0A9W9P4D3"/>
<evidence type="ECO:0000256" key="1">
    <source>
        <dbReference type="PROSITE-ProRule" id="PRU00023"/>
    </source>
</evidence>
<feature type="repeat" description="ANK" evidence="1">
    <location>
        <begin position="164"/>
        <end position="196"/>
    </location>
</feature>
<dbReference type="Gene3D" id="1.25.40.20">
    <property type="entry name" value="Ankyrin repeat-containing domain"/>
    <property type="match status" value="4"/>
</dbReference>
<organism evidence="3 4">
    <name type="scientific">Penicillium citrinum</name>
    <dbReference type="NCBI Taxonomy" id="5077"/>
    <lineage>
        <taxon>Eukaryota</taxon>
        <taxon>Fungi</taxon>
        <taxon>Dikarya</taxon>
        <taxon>Ascomycota</taxon>
        <taxon>Pezizomycotina</taxon>
        <taxon>Eurotiomycetes</taxon>
        <taxon>Eurotiomycetidae</taxon>
        <taxon>Eurotiales</taxon>
        <taxon>Aspergillaceae</taxon>
        <taxon>Penicillium</taxon>
    </lineage>
</organism>
<keyword evidence="4" id="KW-1185">Reference proteome</keyword>
<dbReference type="PROSITE" id="PS50297">
    <property type="entry name" value="ANK_REP_REGION"/>
    <property type="match status" value="5"/>
</dbReference>
<dbReference type="PROSITE" id="PS50088">
    <property type="entry name" value="ANK_REPEAT"/>
    <property type="match status" value="5"/>
</dbReference>
<dbReference type="InterPro" id="IPR036770">
    <property type="entry name" value="Ankyrin_rpt-contain_sf"/>
</dbReference>
<dbReference type="InterPro" id="IPR002110">
    <property type="entry name" value="Ankyrin_rpt"/>
</dbReference>
<dbReference type="PRINTS" id="PR01415">
    <property type="entry name" value="ANKYRIN"/>
</dbReference>
<reference evidence="3" key="2">
    <citation type="journal article" date="2023" name="IMA Fungus">
        <title>Comparative genomic study of the Penicillium genus elucidates a diverse pangenome and 15 lateral gene transfer events.</title>
        <authorList>
            <person name="Petersen C."/>
            <person name="Sorensen T."/>
            <person name="Nielsen M.R."/>
            <person name="Sondergaard T.E."/>
            <person name="Sorensen J.L."/>
            <person name="Fitzpatrick D.A."/>
            <person name="Frisvad J.C."/>
            <person name="Nielsen K.L."/>
        </authorList>
    </citation>
    <scope>NUCLEOTIDE SEQUENCE</scope>
    <source>
        <strain evidence="3">IBT 23319</strain>
    </source>
</reference>
<accession>A0A9W9P4D3</accession>
<feature type="repeat" description="ANK" evidence="1">
    <location>
        <begin position="83"/>
        <end position="115"/>
    </location>
</feature>
<name>A0A9W9P4D3_PENCI</name>
<protein>
    <recommendedName>
        <fullName evidence="2">F-box domain-containing protein</fullName>
    </recommendedName>
</protein>
<gene>
    <name evidence="3" type="ORF">N7469_004337</name>
</gene>
<dbReference type="OrthoDB" id="341259at2759"/>
<dbReference type="PANTHER" id="PTHR46224:SF64">
    <property type="entry name" value="IQ MOTIF AND ANKYRIN REPEAT DOMAIN-CONTAINING PROTEIN 1"/>
    <property type="match status" value="1"/>
</dbReference>
<dbReference type="Pfam" id="PF12796">
    <property type="entry name" value="Ank_2"/>
    <property type="match status" value="4"/>
</dbReference>
<proteinExistence type="predicted"/>
<evidence type="ECO:0000313" key="4">
    <source>
        <dbReference type="Proteomes" id="UP001147733"/>
    </source>
</evidence>
<dbReference type="Proteomes" id="UP001147733">
    <property type="component" value="Unassembled WGS sequence"/>
</dbReference>
<dbReference type="PROSITE" id="PS50181">
    <property type="entry name" value="FBOX"/>
    <property type="match status" value="1"/>
</dbReference>
<dbReference type="SUPFAM" id="SSF48403">
    <property type="entry name" value="Ankyrin repeat"/>
    <property type="match status" value="2"/>
</dbReference>
<dbReference type="EMBL" id="JAPQKT010000003">
    <property type="protein sequence ID" value="KAJ5235169.1"/>
    <property type="molecule type" value="Genomic_DNA"/>
</dbReference>
<reference evidence="3" key="1">
    <citation type="submission" date="2022-11" db="EMBL/GenBank/DDBJ databases">
        <authorList>
            <person name="Petersen C."/>
        </authorList>
    </citation>
    <scope>NUCLEOTIDE SEQUENCE</scope>
    <source>
        <strain evidence="3">IBT 23319</strain>
    </source>
</reference>
<feature type="domain" description="F-box" evidence="2">
    <location>
        <begin position="1"/>
        <end position="47"/>
    </location>
</feature>
<feature type="repeat" description="ANK" evidence="1">
    <location>
        <begin position="131"/>
        <end position="163"/>
    </location>
</feature>
<dbReference type="GeneID" id="81382424"/>
<dbReference type="RefSeq" id="XP_056502669.1">
    <property type="nucleotide sequence ID" value="XM_056643257.1"/>
</dbReference>
<dbReference type="InterPro" id="IPR001810">
    <property type="entry name" value="F-box_dom"/>
</dbReference>
<dbReference type="InterPro" id="IPR051616">
    <property type="entry name" value="Cul2-RING_E3_ligase_SR"/>
</dbReference>
<feature type="repeat" description="ANK" evidence="1">
    <location>
        <begin position="228"/>
        <end position="260"/>
    </location>
</feature>
<evidence type="ECO:0000313" key="3">
    <source>
        <dbReference type="EMBL" id="KAJ5235169.1"/>
    </source>
</evidence>
<keyword evidence="1" id="KW-0040">ANK repeat</keyword>